<protein>
    <submittedName>
        <fullName evidence="2">Putative transmembrane protein</fullName>
    </submittedName>
</protein>
<feature type="transmembrane region" description="Helical" evidence="1">
    <location>
        <begin position="303"/>
        <end position="322"/>
    </location>
</feature>
<dbReference type="KEGG" id="samy:DB32_005140"/>
<sequence>MHGLGASTPLWSVIPFALMLGGIAVLPLALSHWWESNRNRAIYTAAVSLPIALWLLFVDSHALAHSMLEYVSFLVLLGSLYVIAGGIHVSGDLEGTPGRNAGLLALGAVLANFVGTTGASMLLIRTLLRTNKQRKNNTHVPFFFILIVSNCGGLLTPLGDPPLFLGYLRGVPFTWTLGLAPYWVLAVGYLVALFWVVDRRAYALETRDTLARDRAEAVPVRVGGAINVVYLAGVIAAVFLPSPWREIVMVGMALLSLRAAPREARTANGFTWAPILEVAILFAGIFVTMVPALALLEARGDELGLGAPWQFFVVTGALSSVLDNAPTYLTFLSAAQALQLPADVVGVPATFLTAISLGAVFMGANTYIGNGPNFMVKAIAEESGYRMPLFFGYALQAIAVLVPLYVLIAMWLAW</sequence>
<evidence type="ECO:0000313" key="3">
    <source>
        <dbReference type="Proteomes" id="UP000034883"/>
    </source>
</evidence>
<feature type="transmembrane region" description="Helical" evidence="1">
    <location>
        <begin position="40"/>
        <end position="58"/>
    </location>
</feature>
<reference evidence="2 3" key="1">
    <citation type="submission" date="2015-03" db="EMBL/GenBank/DDBJ databases">
        <title>Genome assembly of Sandaracinus amylolyticus DSM 53668.</title>
        <authorList>
            <person name="Sharma G."/>
            <person name="Subramanian S."/>
        </authorList>
    </citation>
    <scope>NUCLEOTIDE SEQUENCE [LARGE SCALE GENOMIC DNA]</scope>
    <source>
        <strain evidence="2 3">DSM 53668</strain>
    </source>
</reference>
<dbReference type="OrthoDB" id="9765532at2"/>
<keyword evidence="1" id="KW-1133">Transmembrane helix</keyword>
<dbReference type="AlphaFoldDB" id="A0A0F6YJM8"/>
<proteinExistence type="predicted"/>
<feature type="transmembrane region" description="Helical" evidence="1">
    <location>
        <begin position="12"/>
        <end position="34"/>
    </location>
</feature>
<dbReference type="RefSeq" id="WP_053235182.1">
    <property type="nucleotide sequence ID" value="NZ_CP011125.1"/>
</dbReference>
<feature type="transmembrane region" description="Helical" evidence="1">
    <location>
        <begin position="101"/>
        <end position="128"/>
    </location>
</feature>
<feature type="transmembrane region" description="Helical" evidence="1">
    <location>
        <begin position="272"/>
        <end position="296"/>
    </location>
</feature>
<name>A0A0F6YJM8_9BACT</name>
<dbReference type="Pfam" id="PF16980">
    <property type="entry name" value="CitMHS_2"/>
    <property type="match status" value="1"/>
</dbReference>
<feature type="transmembrane region" description="Helical" evidence="1">
    <location>
        <begin position="179"/>
        <end position="197"/>
    </location>
</feature>
<feature type="transmembrane region" description="Helical" evidence="1">
    <location>
        <begin position="140"/>
        <end position="159"/>
    </location>
</feature>
<evidence type="ECO:0000313" key="2">
    <source>
        <dbReference type="EMBL" id="AKF07991.1"/>
    </source>
</evidence>
<feature type="transmembrane region" description="Helical" evidence="1">
    <location>
        <begin position="349"/>
        <end position="368"/>
    </location>
</feature>
<organism evidence="2 3">
    <name type="scientific">Sandaracinus amylolyticus</name>
    <dbReference type="NCBI Taxonomy" id="927083"/>
    <lineage>
        <taxon>Bacteria</taxon>
        <taxon>Pseudomonadati</taxon>
        <taxon>Myxococcota</taxon>
        <taxon>Polyangia</taxon>
        <taxon>Polyangiales</taxon>
        <taxon>Sandaracinaceae</taxon>
        <taxon>Sandaracinus</taxon>
    </lineage>
</organism>
<keyword evidence="1" id="KW-0472">Membrane</keyword>
<dbReference type="EMBL" id="CP011125">
    <property type="protein sequence ID" value="AKF07991.1"/>
    <property type="molecule type" value="Genomic_DNA"/>
</dbReference>
<feature type="transmembrane region" description="Helical" evidence="1">
    <location>
        <begin position="218"/>
        <end position="240"/>
    </location>
</feature>
<dbReference type="Proteomes" id="UP000034883">
    <property type="component" value="Chromosome"/>
</dbReference>
<evidence type="ECO:0000256" key="1">
    <source>
        <dbReference type="SAM" id="Phobius"/>
    </source>
</evidence>
<gene>
    <name evidence="2" type="ORF">DB32_005140</name>
</gene>
<dbReference type="InterPro" id="IPR031566">
    <property type="entry name" value="CitMHS_2"/>
</dbReference>
<accession>A0A0F6YJM8</accession>
<feature type="transmembrane region" description="Helical" evidence="1">
    <location>
        <begin position="389"/>
        <end position="413"/>
    </location>
</feature>
<keyword evidence="3" id="KW-1185">Reference proteome</keyword>
<keyword evidence="1 2" id="KW-0812">Transmembrane</keyword>
<feature type="transmembrane region" description="Helical" evidence="1">
    <location>
        <begin position="70"/>
        <end position="89"/>
    </location>
</feature>
<dbReference type="STRING" id="927083.DB32_005140"/>